<evidence type="ECO:0000313" key="2">
    <source>
        <dbReference type="EMBL" id="AJF97122.1"/>
    </source>
</evidence>
<proteinExistence type="predicted"/>
<accession>A0A0B5JC13</accession>
<evidence type="ECO:0000313" key="3">
    <source>
        <dbReference type="Proteomes" id="UP000202511"/>
    </source>
</evidence>
<keyword evidence="1" id="KW-0472">Membrane</keyword>
<protein>
    <recommendedName>
        <fullName evidence="4">Transmembrane protein</fullName>
    </recommendedName>
</protein>
<reference evidence="2 3" key="1">
    <citation type="journal article" date="2015" name="Parasitol. Res.">
        <title>Viruses in close associations with free-living amoebae.</title>
        <authorList>
            <person name="Scheid P."/>
        </authorList>
    </citation>
    <scope>NUCLEOTIDE SEQUENCE [LARGE SCALE GENOMIC DNA]</scope>
    <source>
        <strain evidence="2">KlaHel</strain>
    </source>
</reference>
<dbReference type="KEGG" id="vg:23462039"/>
<name>A0A0B5JC13_9VIRU</name>
<sequence length="247" mass="25761">MSSSDPITVPSTSLEPSADAILDSAAQSPLISAEPRPLPETATQVATREGQDASATVVDETIRNDNVTRARPMWACNCATISASVVATKSSTPVHPTPKPYNLWGRVLWTVLLLAVLAGPTLVRHSFAPDSFTLATANQMPTVEPALGVGPLDASSAVSNGPVDDDNDDAHRCYCMCPAKKTPVVGTFLVGPDGSRCVCACDQPRPAQSLFEDLMVWIHAGAVAHGPLVLGIAAVSVLCYAATALVF</sequence>
<organism evidence="2 3">
    <name type="scientific">Pandoravirus inopinatum</name>
    <dbReference type="NCBI Taxonomy" id="1605721"/>
    <lineage>
        <taxon>Viruses</taxon>
        <taxon>Pandoravirus</taxon>
    </lineage>
</organism>
<dbReference type="RefSeq" id="YP_009119357.1">
    <property type="nucleotide sequence ID" value="NC_026440.1"/>
</dbReference>
<dbReference type="GeneID" id="23462039"/>
<feature type="transmembrane region" description="Helical" evidence="1">
    <location>
        <begin position="214"/>
        <end position="243"/>
    </location>
</feature>
<evidence type="ECO:0000256" key="1">
    <source>
        <dbReference type="SAM" id="Phobius"/>
    </source>
</evidence>
<keyword evidence="1" id="KW-0812">Transmembrane</keyword>
<dbReference type="EMBL" id="KP136319">
    <property type="protein sequence ID" value="AJF97122.1"/>
    <property type="molecule type" value="Genomic_DNA"/>
</dbReference>
<evidence type="ECO:0008006" key="4">
    <source>
        <dbReference type="Google" id="ProtNLM"/>
    </source>
</evidence>
<dbReference type="Proteomes" id="UP000202511">
    <property type="component" value="Segment"/>
</dbReference>
<keyword evidence="1" id="KW-1133">Transmembrane helix</keyword>